<reference evidence="1" key="1">
    <citation type="journal article" date="2015" name="Nature">
        <title>Complex archaea that bridge the gap between prokaryotes and eukaryotes.</title>
        <authorList>
            <person name="Spang A."/>
            <person name="Saw J.H."/>
            <person name="Jorgensen S.L."/>
            <person name="Zaremba-Niedzwiedzka K."/>
            <person name="Martijn J."/>
            <person name="Lind A.E."/>
            <person name="van Eijk R."/>
            <person name="Schleper C."/>
            <person name="Guy L."/>
            <person name="Ettema T.J."/>
        </authorList>
    </citation>
    <scope>NUCLEOTIDE SEQUENCE</scope>
</reference>
<accession>A0A0F9WQA4</accession>
<gene>
    <name evidence="1" type="ORF">LCGC14_0249340</name>
</gene>
<proteinExistence type="predicted"/>
<protein>
    <submittedName>
        <fullName evidence="1">Uncharacterized protein</fullName>
    </submittedName>
</protein>
<evidence type="ECO:0000313" key="1">
    <source>
        <dbReference type="EMBL" id="KKN88371.1"/>
    </source>
</evidence>
<organism evidence="1">
    <name type="scientific">marine sediment metagenome</name>
    <dbReference type="NCBI Taxonomy" id="412755"/>
    <lineage>
        <taxon>unclassified sequences</taxon>
        <taxon>metagenomes</taxon>
        <taxon>ecological metagenomes</taxon>
    </lineage>
</organism>
<dbReference type="EMBL" id="LAZR01000129">
    <property type="protein sequence ID" value="KKN88371.1"/>
    <property type="molecule type" value="Genomic_DNA"/>
</dbReference>
<name>A0A0F9WQA4_9ZZZZ</name>
<sequence>MAGRVSSTGEVIFPNFRPITKETHRIMATKEKENGMHVAPFGVEMDAGNKDVMLRSIQGQRVRSRINPTRTIKDSKTGMEMIIADEARVLAAYGEIPGQQVHVDPAKMTYVIYDPLTEKKHESTCDRIVAAMTRNGFFNVKKITGVPAQEGNFLHPKDPSRMRTLVRELLWLLDSGEARMVKGPKPDMDDIEAMPGKFILNAGEITPSHQPRYEEDYEAWLSKLTSSGVL</sequence>
<dbReference type="AlphaFoldDB" id="A0A0F9WQA4"/>
<comment type="caution">
    <text evidence="1">The sequence shown here is derived from an EMBL/GenBank/DDBJ whole genome shotgun (WGS) entry which is preliminary data.</text>
</comment>